<dbReference type="RefSeq" id="WP_311333118.1">
    <property type="nucleotide sequence ID" value="NZ_JAVRHZ010000005.1"/>
</dbReference>
<evidence type="ECO:0000259" key="7">
    <source>
        <dbReference type="PROSITE" id="PS50109"/>
    </source>
</evidence>
<gene>
    <name evidence="10" type="ORF">RM538_09115</name>
</gene>
<sequence length="505" mass="57828">MEVFKKDSNVFRILSEAVSEGIIIVNKQQIIVATNKAANELFGYPEGEIVGQHLDILIPKKYHNNHHKHVSGFLKKSDKRKMGHGRDLYGRRKDGTQFPVEAGLNPFTIYDNDYVMALIIDITVRKKAEQELKHWAEIFNESLNEIFIFDVTTLKFLDVNRGAQKNMGYTLDELRSMTPVDIKPEFDETTFRNTIEPLLNGDKEKLKFNTIHQRKDRTIYPVEVHLQKTVRDNQDTLVAIILDITESVKYTDKLEKEVLERTRQLQDALTKEKELGELKTKFLSLVSHEFKTPLSGILTSATLAGKYTKTDQQEKRDKHLKTITSKVKYLNNIINDFLSIERLESGNVSYKFSTFPLIKVVNEVIYDANMLLKEGQIIAYPEGIDDIVIDFDEKILELVLTNLINNAIKYSSEHTTIKIVAEIINKKLKVLISDEGIGIPKEEQKHIFNRYFRAENALLNQGTGIGLNIVKTHLENLGGTITFKSVENEGSTFTFTVPLNIKNEL</sequence>
<feature type="domain" description="PAS" evidence="8">
    <location>
        <begin position="7"/>
        <end position="60"/>
    </location>
</feature>
<dbReference type="InterPro" id="IPR000014">
    <property type="entry name" value="PAS"/>
</dbReference>
<evidence type="ECO:0000256" key="4">
    <source>
        <dbReference type="ARBA" id="ARBA00022679"/>
    </source>
</evidence>
<evidence type="ECO:0000256" key="5">
    <source>
        <dbReference type="ARBA" id="ARBA00022777"/>
    </source>
</evidence>
<dbReference type="CDD" id="cd00082">
    <property type="entry name" value="HisKA"/>
    <property type="match status" value="1"/>
</dbReference>
<name>A0ABU2YDA9_9FLAO</name>
<dbReference type="InterPro" id="IPR005467">
    <property type="entry name" value="His_kinase_dom"/>
</dbReference>
<keyword evidence="6" id="KW-0902">Two-component regulatory system</keyword>
<dbReference type="InterPro" id="IPR035965">
    <property type="entry name" value="PAS-like_dom_sf"/>
</dbReference>
<feature type="domain" description="Histidine kinase" evidence="7">
    <location>
        <begin position="285"/>
        <end position="501"/>
    </location>
</feature>
<dbReference type="NCBIfam" id="TIGR00229">
    <property type="entry name" value="sensory_box"/>
    <property type="match status" value="2"/>
</dbReference>
<dbReference type="EMBL" id="JAVRHZ010000005">
    <property type="protein sequence ID" value="MDT0556163.1"/>
    <property type="molecule type" value="Genomic_DNA"/>
</dbReference>
<evidence type="ECO:0000313" key="11">
    <source>
        <dbReference type="Proteomes" id="UP001254488"/>
    </source>
</evidence>
<dbReference type="CDD" id="cd00075">
    <property type="entry name" value="HATPase"/>
    <property type="match status" value="1"/>
</dbReference>
<dbReference type="PROSITE" id="PS50113">
    <property type="entry name" value="PAC"/>
    <property type="match status" value="1"/>
</dbReference>
<dbReference type="SMART" id="SM00091">
    <property type="entry name" value="PAS"/>
    <property type="match status" value="2"/>
</dbReference>
<dbReference type="CDD" id="cd00130">
    <property type="entry name" value="PAS"/>
    <property type="match status" value="2"/>
</dbReference>
<dbReference type="InterPro" id="IPR001610">
    <property type="entry name" value="PAC"/>
</dbReference>
<dbReference type="InterPro" id="IPR003661">
    <property type="entry name" value="HisK_dim/P_dom"/>
</dbReference>
<comment type="caution">
    <text evidence="10">The sequence shown here is derived from an EMBL/GenBank/DDBJ whole genome shotgun (WGS) entry which is preliminary data.</text>
</comment>
<dbReference type="PROSITE" id="PS50109">
    <property type="entry name" value="HIS_KIN"/>
    <property type="match status" value="1"/>
</dbReference>
<dbReference type="PANTHER" id="PTHR43711:SF26">
    <property type="entry name" value="SENSOR HISTIDINE KINASE RCSC"/>
    <property type="match status" value="1"/>
</dbReference>
<evidence type="ECO:0000256" key="3">
    <source>
        <dbReference type="ARBA" id="ARBA00022553"/>
    </source>
</evidence>
<evidence type="ECO:0000313" key="10">
    <source>
        <dbReference type="EMBL" id="MDT0556163.1"/>
    </source>
</evidence>
<dbReference type="SUPFAM" id="SSF55785">
    <property type="entry name" value="PYP-like sensor domain (PAS domain)"/>
    <property type="match status" value="2"/>
</dbReference>
<dbReference type="PANTHER" id="PTHR43711">
    <property type="entry name" value="TWO-COMPONENT HISTIDINE KINASE"/>
    <property type="match status" value="1"/>
</dbReference>
<dbReference type="Gene3D" id="3.30.565.10">
    <property type="entry name" value="Histidine kinase-like ATPase, C-terminal domain"/>
    <property type="match status" value="1"/>
</dbReference>
<keyword evidence="11" id="KW-1185">Reference proteome</keyword>
<dbReference type="SMART" id="SM00387">
    <property type="entry name" value="HATPase_c"/>
    <property type="match status" value="1"/>
</dbReference>
<evidence type="ECO:0000259" key="8">
    <source>
        <dbReference type="PROSITE" id="PS50112"/>
    </source>
</evidence>
<dbReference type="InterPro" id="IPR004358">
    <property type="entry name" value="Sig_transdc_His_kin-like_C"/>
</dbReference>
<dbReference type="SMART" id="SM00388">
    <property type="entry name" value="HisKA"/>
    <property type="match status" value="1"/>
</dbReference>
<keyword evidence="4" id="KW-0808">Transferase</keyword>
<dbReference type="PROSITE" id="PS50112">
    <property type="entry name" value="PAS"/>
    <property type="match status" value="1"/>
</dbReference>
<dbReference type="Pfam" id="PF02518">
    <property type="entry name" value="HATPase_c"/>
    <property type="match status" value="1"/>
</dbReference>
<dbReference type="InterPro" id="IPR003594">
    <property type="entry name" value="HATPase_dom"/>
</dbReference>
<dbReference type="SUPFAM" id="SSF55874">
    <property type="entry name" value="ATPase domain of HSP90 chaperone/DNA topoisomerase II/histidine kinase"/>
    <property type="match status" value="1"/>
</dbReference>
<dbReference type="Pfam" id="PF00512">
    <property type="entry name" value="HisKA"/>
    <property type="match status" value="1"/>
</dbReference>
<dbReference type="PRINTS" id="PR00344">
    <property type="entry name" value="BCTRLSENSOR"/>
</dbReference>
<dbReference type="Proteomes" id="UP001254488">
    <property type="component" value="Unassembled WGS sequence"/>
</dbReference>
<proteinExistence type="predicted"/>
<dbReference type="SMART" id="SM00086">
    <property type="entry name" value="PAC"/>
    <property type="match status" value="2"/>
</dbReference>
<dbReference type="InterPro" id="IPR050736">
    <property type="entry name" value="Sensor_HK_Regulatory"/>
</dbReference>
<keyword evidence="5" id="KW-0418">Kinase</keyword>
<dbReference type="InterPro" id="IPR000700">
    <property type="entry name" value="PAS-assoc_C"/>
</dbReference>
<comment type="catalytic activity">
    <reaction evidence="1">
        <text>ATP + protein L-histidine = ADP + protein N-phospho-L-histidine.</text>
        <dbReference type="EC" id="2.7.13.3"/>
    </reaction>
</comment>
<evidence type="ECO:0000256" key="2">
    <source>
        <dbReference type="ARBA" id="ARBA00012438"/>
    </source>
</evidence>
<evidence type="ECO:0000256" key="1">
    <source>
        <dbReference type="ARBA" id="ARBA00000085"/>
    </source>
</evidence>
<organism evidence="10 11">
    <name type="scientific">Patiriisocius hiemis</name>
    <dbReference type="NCBI Taxonomy" id="3075604"/>
    <lineage>
        <taxon>Bacteria</taxon>
        <taxon>Pseudomonadati</taxon>
        <taxon>Bacteroidota</taxon>
        <taxon>Flavobacteriia</taxon>
        <taxon>Flavobacteriales</taxon>
        <taxon>Flavobacteriaceae</taxon>
        <taxon>Patiriisocius</taxon>
    </lineage>
</organism>
<dbReference type="InterPro" id="IPR036890">
    <property type="entry name" value="HATPase_C_sf"/>
</dbReference>
<accession>A0ABU2YDA9</accession>
<evidence type="ECO:0000256" key="6">
    <source>
        <dbReference type="ARBA" id="ARBA00023012"/>
    </source>
</evidence>
<dbReference type="Pfam" id="PF13426">
    <property type="entry name" value="PAS_9"/>
    <property type="match status" value="2"/>
</dbReference>
<dbReference type="SUPFAM" id="SSF47384">
    <property type="entry name" value="Homodimeric domain of signal transducing histidine kinase"/>
    <property type="match status" value="1"/>
</dbReference>
<dbReference type="EC" id="2.7.13.3" evidence="2"/>
<dbReference type="Gene3D" id="3.30.450.20">
    <property type="entry name" value="PAS domain"/>
    <property type="match status" value="2"/>
</dbReference>
<feature type="domain" description="PAC" evidence="9">
    <location>
        <begin position="84"/>
        <end position="134"/>
    </location>
</feature>
<keyword evidence="3" id="KW-0597">Phosphoprotein</keyword>
<dbReference type="InterPro" id="IPR036097">
    <property type="entry name" value="HisK_dim/P_sf"/>
</dbReference>
<evidence type="ECO:0000259" key="9">
    <source>
        <dbReference type="PROSITE" id="PS50113"/>
    </source>
</evidence>
<protein>
    <recommendedName>
        <fullName evidence="2">histidine kinase</fullName>
        <ecNumber evidence="2">2.7.13.3</ecNumber>
    </recommendedName>
</protein>
<dbReference type="Gene3D" id="1.10.287.130">
    <property type="match status" value="1"/>
</dbReference>
<reference evidence="10 11" key="1">
    <citation type="submission" date="2023-09" db="EMBL/GenBank/DDBJ databases">
        <authorList>
            <person name="Rey-Velasco X."/>
        </authorList>
    </citation>
    <scope>NUCLEOTIDE SEQUENCE [LARGE SCALE GENOMIC DNA]</scope>
    <source>
        <strain evidence="10 11">W242</strain>
    </source>
</reference>